<keyword evidence="1" id="KW-0808">Transferase</keyword>
<dbReference type="GO" id="GO:0016740">
    <property type="term" value="F:transferase activity"/>
    <property type="evidence" value="ECO:0007669"/>
    <property type="project" value="UniProtKB-KW"/>
</dbReference>
<dbReference type="SUPFAM" id="SSF53756">
    <property type="entry name" value="UDP-Glycosyltransferase/glycogen phosphorylase"/>
    <property type="match status" value="1"/>
</dbReference>
<keyword evidence="2" id="KW-1185">Reference proteome</keyword>
<comment type="caution">
    <text evidence="1">The sequence shown here is derived from an EMBL/GenBank/DDBJ whole genome shotgun (WGS) entry which is preliminary data.</text>
</comment>
<dbReference type="Proteomes" id="UP000324927">
    <property type="component" value="Unassembled WGS sequence"/>
</dbReference>
<reference evidence="1 2" key="1">
    <citation type="submission" date="2019-08" db="EMBL/GenBank/DDBJ databases">
        <authorList>
            <person name="Grouzdev D."/>
            <person name="Tikhonova E."/>
            <person name="Kravchenko I."/>
        </authorList>
    </citation>
    <scope>NUCLEOTIDE SEQUENCE [LARGE SCALE GENOMIC DNA]</scope>
    <source>
        <strain evidence="1 2">59b</strain>
    </source>
</reference>
<name>A0A5A9GFD9_AZOLI</name>
<dbReference type="AlphaFoldDB" id="A0A5A9GFD9"/>
<proteinExistence type="predicted"/>
<accession>A0A5A9GFD9</accession>
<dbReference type="RefSeq" id="WP_149234406.1">
    <property type="nucleotide sequence ID" value="NZ_JALJXJ010000019.1"/>
</dbReference>
<gene>
    <name evidence="1" type="ORF">FZ942_28325</name>
</gene>
<evidence type="ECO:0000313" key="2">
    <source>
        <dbReference type="Proteomes" id="UP000324927"/>
    </source>
</evidence>
<protein>
    <submittedName>
        <fullName evidence="1">Glycosyltransferase</fullName>
    </submittedName>
</protein>
<dbReference type="OrthoDB" id="7296104at2"/>
<dbReference type="Pfam" id="PF13692">
    <property type="entry name" value="Glyco_trans_1_4"/>
    <property type="match status" value="1"/>
</dbReference>
<sequence length="544" mass="57523">MDASIEDSAGEDSAGNSADAVDALAAAMRRPVESGSDLRAIEAQLEPLRHASPAERAGAAIRLAGMVRAADPVLRLSAMAAITGDLRHYEDLLDLVEAQFEQSGLDRLVHIYCCMGRQLFLMRMDEASRPGFFADRLFPYYIRLIGAIRSRLGIDPRPRPAGSPATGRVMLVTNQFLSMRHQPSRDLLSYATVLEERCGRDVVILNTNIMPADIHSLFVPSFAASVEPAFDGKQVIEAEGRSYRMLSSTGRALTRDRIDWFLRAVEWHDPDVVVSLGGSVVVADLLAAARPILCIPTTSGLTPSLADIVLDYGGGSGSRPAGGPLAASWRPFRFLFSLIGAPPPVQTADKAGSRAGFGLPDEAFLCVVVGNRLDEEADGAFLAMLDSVIDRVPRVAVAFAGEAAALPERLQGSRHAKRLFPLGYVTDMAALMRVADAYVNPRRTGGGASAAEALAAGVVPVSLPAGDVAAVIGPRFVVPDYAAALDRLALLAGDPAVFAAEVAEARKRGAKGADPAEAAADLSRYLDEAVAVYGQRPAGSGIGK</sequence>
<organism evidence="1 2">
    <name type="scientific">Azospirillum lipoferum</name>
    <dbReference type="NCBI Taxonomy" id="193"/>
    <lineage>
        <taxon>Bacteria</taxon>
        <taxon>Pseudomonadati</taxon>
        <taxon>Pseudomonadota</taxon>
        <taxon>Alphaproteobacteria</taxon>
        <taxon>Rhodospirillales</taxon>
        <taxon>Azospirillaceae</taxon>
        <taxon>Azospirillum</taxon>
    </lineage>
</organism>
<dbReference type="Gene3D" id="3.40.50.2000">
    <property type="entry name" value="Glycogen Phosphorylase B"/>
    <property type="match status" value="1"/>
</dbReference>
<evidence type="ECO:0000313" key="1">
    <source>
        <dbReference type="EMBL" id="KAA0592424.1"/>
    </source>
</evidence>
<dbReference type="EMBL" id="VTTN01000016">
    <property type="protein sequence ID" value="KAA0592424.1"/>
    <property type="molecule type" value="Genomic_DNA"/>
</dbReference>